<dbReference type="InterPro" id="IPR007809">
    <property type="entry name" value="FlgN-like"/>
</dbReference>
<proteinExistence type="predicted"/>
<protein>
    <submittedName>
        <fullName evidence="2">Flagellar protein FlgN</fullName>
    </submittedName>
</protein>
<dbReference type="RefSeq" id="WP_069679056.1">
    <property type="nucleotide sequence ID" value="NZ_CP017253.2"/>
</dbReference>
<evidence type="ECO:0000256" key="1">
    <source>
        <dbReference type="ARBA" id="ARBA00022795"/>
    </source>
</evidence>
<reference evidence="3" key="1">
    <citation type="submission" date="2016-09" db="EMBL/GenBank/DDBJ databases">
        <title>Genomics of Clostridium taeniosporum, an organism which forms endospores with ribbon-like appendages.</title>
        <authorList>
            <person name="Walker J.R."/>
        </authorList>
    </citation>
    <scope>NUCLEOTIDE SEQUENCE [LARGE SCALE GENOMIC DNA]</scope>
    <source>
        <strain evidence="3">1/k</strain>
    </source>
</reference>
<dbReference type="GO" id="GO:0044780">
    <property type="term" value="P:bacterial-type flagellum assembly"/>
    <property type="evidence" value="ECO:0007669"/>
    <property type="project" value="InterPro"/>
</dbReference>
<organism evidence="2 3">
    <name type="scientific">Clostridium taeniosporum</name>
    <dbReference type="NCBI Taxonomy" id="394958"/>
    <lineage>
        <taxon>Bacteria</taxon>
        <taxon>Bacillati</taxon>
        <taxon>Bacillota</taxon>
        <taxon>Clostridia</taxon>
        <taxon>Eubacteriales</taxon>
        <taxon>Clostridiaceae</taxon>
        <taxon>Clostridium</taxon>
    </lineage>
</organism>
<dbReference type="InterPro" id="IPR036679">
    <property type="entry name" value="FlgN-like_sf"/>
</dbReference>
<dbReference type="Pfam" id="PF05130">
    <property type="entry name" value="FlgN"/>
    <property type="match status" value="1"/>
</dbReference>
<dbReference type="Gene3D" id="1.20.58.300">
    <property type="entry name" value="FlgN-like"/>
    <property type="match status" value="1"/>
</dbReference>
<sequence length="136" mass="16148">MIQELIEIIDNEESALRELLSLFEIQYKMIMEKDVFGLEGLVDKMNECNKKIAAHEVSRRQLIGKKSIKDILNDFNDEKLNASYERIQKTLKDVTLQKETNEMLLKQQIMFNNQMLNIMNPNREMKTYNSYGNLRR</sequence>
<name>A0A1D7XHR8_9CLOT</name>
<dbReference type="SUPFAM" id="SSF140566">
    <property type="entry name" value="FlgN-like"/>
    <property type="match status" value="1"/>
</dbReference>
<dbReference type="STRING" id="394958.BGI42_03850"/>
<accession>A0A1D7XHR8</accession>
<dbReference type="OrthoDB" id="1755640at2"/>
<keyword evidence="2" id="KW-0282">Flagellum</keyword>
<keyword evidence="2" id="KW-0969">Cilium</keyword>
<dbReference type="AlphaFoldDB" id="A0A1D7XHR8"/>
<dbReference type="EMBL" id="CP017253">
    <property type="protein sequence ID" value="AOR22898.1"/>
    <property type="molecule type" value="Genomic_DNA"/>
</dbReference>
<dbReference type="KEGG" id="ctae:BGI42_03850"/>
<dbReference type="Proteomes" id="UP000094652">
    <property type="component" value="Chromosome"/>
</dbReference>
<keyword evidence="1" id="KW-1005">Bacterial flagellum biogenesis</keyword>
<keyword evidence="3" id="KW-1185">Reference proteome</keyword>
<keyword evidence="2" id="KW-0966">Cell projection</keyword>
<evidence type="ECO:0000313" key="2">
    <source>
        <dbReference type="EMBL" id="AOR22898.1"/>
    </source>
</evidence>
<evidence type="ECO:0000313" key="3">
    <source>
        <dbReference type="Proteomes" id="UP000094652"/>
    </source>
</evidence>
<gene>
    <name evidence="2" type="ORF">BGI42_03850</name>
</gene>